<sequence length="409" mass="43476">MKKKLIALLLCLAMPAALAACGDTATSGSTSGGGTSSSAASSASKSTESKSESTASSSASSAAGEYEKIDLNNDVVWGDVGPDGSVPAGLDDVMLTDEEVEQVKAGNYKVAICYHQLDNQVNQSKLQATLDVFKELNIEAVCTTDAQSDANKEVNDLENALSLNPDLLLSMPYDVEVTKAAYQQYIDAGIPIVFMENASSDFEAGKDYVCVTNSDSYGNGKYAAMLLAEALNYEGKVAMVYYDADFFTTNERDRAFRETIANYPNIEIVAEAGFTSIDEVGTVADGLFAANPDVDGVYASWDIPASDVITSARAIGRNDLVVTGVDLGDESAYMIASRDMYVGTGCPKAVETGKIEAYACARALLGLDVPTYLVSSSQPVCYENVLDAYKICFNIEAPDDIKAAWEENK</sequence>
<feature type="region of interest" description="Disordered" evidence="4">
    <location>
        <begin position="25"/>
        <end position="63"/>
    </location>
</feature>
<dbReference type="GO" id="GO:0030313">
    <property type="term" value="C:cell envelope"/>
    <property type="evidence" value="ECO:0007669"/>
    <property type="project" value="UniProtKB-SubCell"/>
</dbReference>
<comment type="subcellular location">
    <subcellularLocation>
        <location evidence="1">Cell envelope</location>
    </subcellularLocation>
</comment>
<gene>
    <name evidence="7" type="ORF">H9Q79_12140</name>
</gene>
<keyword evidence="3 5" id="KW-0732">Signal</keyword>
<reference evidence="7 8" key="1">
    <citation type="submission" date="2020-08" db="EMBL/GenBank/DDBJ databases">
        <authorList>
            <person name="Liu C."/>
            <person name="Sun Q."/>
        </authorList>
    </citation>
    <scope>NUCLEOTIDE SEQUENCE [LARGE SCALE GENOMIC DNA]</scope>
    <source>
        <strain evidence="7 8">NSJ-29</strain>
    </source>
</reference>
<keyword evidence="8" id="KW-1185">Reference proteome</keyword>
<feature type="domain" description="Periplasmic binding protein" evidence="6">
    <location>
        <begin position="111"/>
        <end position="366"/>
    </location>
</feature>
<dbReference type="PANTHER" id="PTHR46847">
    <property type="entry name" value="D-ALLOSE-BINDING PERIPLASMIC PROTEIN-RELATED"/>
    <property type="match status" value="1"/>
</dbReference>
<organism evidence="7 8">
    <name type="scientific">Wansuia hejianensis</name>
    <dbReference type="NCBI Taxonomy" id="2763667"/>
    <lineage>
        <taxon>Bacteria</taxon>
        <taxon>Bacillati</taxon>
        <taxon>Bacillota</taxon>
        <taxon>Clostridia</taxon>
        <taxon>Lachnospirales</taxon>
        <taxon>Lachnospiraceae</taxon>
        <taxon>Wansuia</taxon>
    </lineage>
</organism>
<dbReference type="EMBL" id="CP060635">
    <property type="protein sequence ID" value="QNM07665.1"/>
    <property type="molecule type" value="Genomic_DNA"/>
</dbReference>
<dbReference type="GO" id="GO:0030246">
    <property type="term" value="F:carbohydrate binding"/>
    <property type="evidence" value="ECO:0007669"/>
    <property type="project" value="UniProtKB-ARBA"/>
</dbReference>
<evidence type="ECO:0000256" key="2">
    <source>
        <dbReference type="ARBA" id="ARBA00007639"/>
    </source>
</evidence>
<dbReference type="Proteomes" id="UP000515860">
    <property type="component" value="Chromosome"/>
</dbReference>
<evidence type="ECO:0000313" key="8">
    <source>
        <dbReference type="Proteomes" id="UP000515860"/>
    </source>
</evidence>
<evidence type="ECO:0000256" key="1">
    <source>
        <dbReference type="ARBA" id="ARBA00004196"/>
    </source>
</evidence>
<dbReference type="KEGG" id="whj:H9Q79_12140"/>
<evidence type="ECO:0000313" key="7">
    <source>
        <dbReference type="EMBL" id="QNM07665.1"/>
    </source>
</evidence>
<accession>A0A7G9GA33</accession>
<dbReference type="InterPro" id="IPR028082">
    <property type="entry name" value="Peripla_BP_I"/>
</dbReference>
<protein>
    <submittedName>
        <fullName evidence="7">Substrate-binding domain-containing protein</fullName>
    </submittedName>
</protein>
<evidence type="ECO:0000256" key="3">
    <source>
        <dbReference type="ARBA" id="ARBA00022729"/>
    </source>
</evidence>
<feature type="chain" id="PRO_5028967600" evidence="5">
    <location>
        <begin position="20"/>
        <end position="409"/>
    </location>
</feature>
<feature type="compositionally biased region" description="Low complexity" evidence="4">
    <location>
        <begin position="36"/>
        <end position="63"/>
    </location>
</feature>
<evidence type="ECO:0000256" key="5">
    <source>
        <dbReference type="SAM" id="SignalP"/>
    </source>
</evidence>
<name>A0A7G9GA33_9FIRM</name>
<evidence type="ECO:0000256" key="4">
    <source>
        <dbReference type="SAM" id="MobiDB-lite"/>
    </source>
</evidence>
<dbReference type="AlphaFoldDB" id="A0A7G9GA33"/>
<dbReference type="Gene3D" id="3.40.50.2300">
    <property type="match status" value="2"/>
</dbReference>
<dbReference type="Pfam" id="PF13407">
    <property type="entry name" value="Peripla_BP_4"/>
    <property type="match status" value="1"/>
</dbReference>
<dbReference type="SUPFAM" id="SSF53822">
    <property type="entry name" value="Periplasmic binding protein-like I"/>
    <property type="match status" value="1"/>
</dbReference>
<dbReference type="PROSITE" id="PS51257">
    <property type="entry name" value="PROKAR_LIPOPROTEIN"/>
    <property type="match status" value="1"/>
</dbReference>
<evidence type="ECO:0000259" key="6">
    <source>
        <dbReference type="Pfam" id="PF13407"/>
    </source>
</evidence>
<dbReference type="InterPro" id="IPR025997">
    <property type="entry name" value="SBP_2_dom"/>
</dbReference>
<feature type="signal peptide" evidence="5">
    <location>
        <begin position="1"/>
        <end position="19"/>
    </location>
</feature>
<comment type="similarity">
    <text evidence="2">Belongs to the bacterial solute-binding protein 2 family.</text>
</comment>
<dbReference type="PANTHER" id="PTHR46847:SF1">
    <property type="entry name" value="D-ALLOSE-BINDING PERIPLASMIC PROTEIN-RELATED"/>
    <property type="match status" value="1"/>
</dbReference>
<dbReference type="RefSeq" id="WP_118645052.1">
    <property type="nucleotide sequence ID" value="NZ_CP060635.1"/>
</dbReference>
<proteinExistence type="inferred from homology"/>